<dbReference type="KEGG" id="rav:AAT18_25250"/>
<dbReference type="SUPFAM" id="SSF51430">
    <property type="entry name" value="NAD(P)-linked oxidoreductase"/>
    <property type="match status" value="1"/>
</dbReference>
<gene>
    <name evidence="9" type="ORF">OCS65_02875</name>
    <name evidence="8" type="ORF">RAJCM14343_3337</name>
</gene>
<evidence type="ECO:0000256" key="5">
    <source>
        <dbReference type="PIRSR" id="PIRSR000097-2"/>
    </source>
</evidence>
<name>A0A059MIU8_9NOCA</name>
<sequence>MNPETTAPAPDSVRTALPRLGLGTWPLVGPDATRAVLAGIEAGYRLIDTAAIYGNEDAVGAALATCGVPRDDLFVTTKLRGSDHVSGDVRGAVERSLERLGLERLDLFLIHWPLPRFDRYAAAFEAMLECRDAGLVRYVGVSNFLGHHLRKVVAETGEAPAVNQIQMDPSLARLPVRRANDELGVFTQSWSPLGRGEVLGAPVVASIADRVGCTRAQVVLAWHLAQGVVPVARSANPARQSENLAAVDVELTAADVAALNRLDRGEAAARDVEREEHF</sequence>
<dbReference type="PIRSF" id="PIRSF000097">
    <property type="entry name" value="AKR"/>
    <property type="match status" value="1"/>
</dbReference>
<dbReference type="PANTHER" id="PTHR43827">
    <property type="entry name" value="2,5-DIKETO-D-GLUCONIC ACID REDUCTASE"/>
    <property type="match status" value="1"/>
</dbReference>
<dbReference type="PROSITE" id="PS00063">
    <property type="entry name" value="ALDOKETO_REDUCTASE_3"/>
    <property type="match status" value="1"/>
</dbReference>
<evidence type="ECO:0000256" key="4">
    <source>
        <dbReference type="PIRSR" id="PIRSR000097-1"/>
    </source>
</evidence>
<keyword evidence="3" id="KW-0560">Oxidoreductase</keyword>
<feature type="active site" description="Proton donor" evidence="4">
    <location>
        <position position="53"/>
    </location>
</feature>
<organism evidence="9 11">
    <name type="scientific">Rhodococcus aetherivorans</name>
    <dbReference type="NCBI Taxonomy" id="191292"/>
    <lineage>
        <taxon>Bacteria</taxon>
        <taxon>Bacillati</taxon>
        <taxon>Actinomycetota</taxon>
        <taxon>Actinomycetes</taxon>
        <taxon>Mycobacteriales</taxon>
        <taxon>Nocardiaceae</taxon>
        <taxon>Rhodococcus</taxon>
    </lineage>
</organism>
<dbReference type="FunFam" id="3.20.20.100:FF:000002">
    <property type="entry name" value="2,5-diketo-D-gluconic acid reductase A"/>
    <property type="match status" value="1"/>
</dbReference>
<evidence type="ECO:0000256" key="1">
    <source>
        <dbReference type="ARBA" id="ARBA00007905"/>
    </source>
</evidence>
<keyword evidence="10" id="KW-1185">Reference proteome</keyword>
<evidence type="ECO:0000256" key="6">
    <source>
        <dbReference type="PIRSR" id="PIRSR000097-3"/>
    </source>
</evidence>
<dbReference type="PROSITE" id="PS00062">
    <property type="entry name" value="ALDOKETO_REDUCTASE_2"/>
    <property type="match status" value="1"/>
</dbReference>
<dbReference type="AlphaFoldDB" id="A0A059MIU8"/>
<dbReference type="InterPro" id="IPR020471">
    <property type="entry name" value="AKR"/>
</dbReference>
<dbReference type="Proteomes" id="UP000325466">
    <property type="component" value="Unassembled WGS sequence"/>
</dbReference>
<evidence type="ECO:0000259" key="7">
    <source>
        <dbReference type="Pfam" id="PF00248"/>
    </source>
</evidence>
<feature type="domain" description="NADP-dependent oxidoreductase" evidence="7">
    <location>
        <begin position="19"/>
        <end position="263"/>
    </location>
</feature>
<evidence type="ECO:0000313" key="8">
    <source>
        <dbReference type="EMBL" id="GES38077.1"/>
    </source>
</evidence>
<dbReference type="GeneID" id="83619326"/>
<evidence type="ECO:0000256" key="3">
    <source>
        <dbReference type="ARBA" id="ARBA00023002"/>
    </source>
</evidence>
<evidence type="ECO:0000313" key="10">
    <source>
        <dbReference type="Proteomes" id="UP000325466"/>
    </source>
</evidence>
<keyword evidence="2" id="KW-0521">NADP</keyword>
<dbReference type="PROSITE" id="PS00798">
    <property type="entry name" value="ALDOKETO_REDUCTASE_1"/>
    <property type="match status" value="1"/>
</dbReference>
<evidence type="ECO:0000256" key="2">
    <source>
        <dbReference type="ARBA" id="ARBA00022857"/>
    </source>
</evidence>
<dbReference type="Gene3D" id="3.20.20.100">
    <property type="entry name" value="NADP-dependent oxidoreductase domain"/>
    <property type="match status" value="1"/>
</dbReference>
<reference evidence="8 10" key="1">
    <citation type="journal article" date="2018" name="Biodegradation">
        <title>1,4-Dioxane degradation characteristics of Rhodococcus aetherivorans JCM 14343.</title>
        <authorList>
            <person name="Inoue D."/>
            <person name="Tsunoda T."/>
            <person name="Yamamoto N."/>
            <person name="Ike M."/>
            <person name="Sei K."/>
        </authorList>
    </citation>
    <scope>NUCLEOTIDE SEQUENCE [LARGE SCALE GENOMIC DNA]</scope>
    <source>
        <strain evidence="8 10">JCM 14343</strain>
    </source>
</reference>
<protein>
    <submittedName>
        <fullName evidence="9">Aldo/keto reductase</fullName>
    </submittedName>
    <submittedName>
        <fullName evidence="8">Oxidoreductase</fullName>
    </submittedName>
</protein>
<dbReference type="InterPro" id="IPR023210">
    <property type="entry name" value="NADP_OxRdtase_dom"/>
</dbReference>
<dbReference type="Proteomes" id="UP001163947">
    <property type="component" value="Chromosome"/>
</dbReference>
<dbReference type="GO" id="GO:0016616">
    <property type="term" value="F:oxidoreductase activity, acting on the CH-OH group of donors, NAD or NADP as acceptor"/>
    <property type="evidence" value="ECO:0007669"/>
    <property type="project" value="UniProtKB-ARBA"/>
</dbReference>
<reference evidence="9" key="3">
    <citation type="submission" date="2022-09" db="EMBL/GenBank/DDBJ databases">
        <title>The genome sequence of Rhodococcus aetherivorans N1.</title>
        <authorList>
            <person name="Jiang W."/>
        </authorList>
    </citation>
    <scope>NUCLEOTIDE SEQUENCE</scope>
    <source>
        <strain evidence="9">N1</strain>
    </source>
</reference>
<dbReference type="PRINTS" id="PR00069">
    <property type="entry name" value="ALDKETRDTASE"/>
</dbReference>
<accession>A0A0F6VMJ6</accession>
<reference evidence="8" key="2">
    <citation type="submission" date="2019-10" db="EMBL/GenBank/DDBJ databases">
        <title>Draft genome sequence of Rhodococcus aetherivorans JCM 14343.</title>
        <authorList>
            <person name="Inoue D."/>
            <person name="Nakazawa M."/>
            <person name="Yamamoto N."/>
            <person name="Sei K."/>
            <person name="Ike M."/>
        </authorList>
    </citation>
    <scope>NUCLEOTIDE SEQUENCE</scope>
    <source>
        <strain evidence="8">JCM 14343</strain>
    </source>
</reference>
<accession>A0A059MIU8</accession>
<dbReference type="InterPro" id="IPR036812">
    <property type="entry name" value="NAD(P)_OxRdtase_dom_sf"/>
</dbReference>
<comment type="similarity">
    <text evidence="1">Belongs to the aldo/keto reductase family.</text>
</comment>
<evidence type="ECO:0000313" key="11">
    <source>
        <dbReference type="Proteomes" id="UP001163947"/>
    </source>
</evidence>
<dbReference type="RefSeq" id="WP_029546614.1">
    <property type="nucleotide sequence ID" value="NZ_BAAAYP010000066.1"/>
</dbReference>
<proteinExistence type="inferred from homology"/>
<evidence type="ECO:0000313" key="9">
    <source>
        <dbReference type="EMBL" id="UYF94737.1"/>
    </source>
</evidence>
<feature type="binding site" evidence="5">
    <location>
        <position position="111"/>
    </location>
    <ligand>
        <name>substrate</name>
    </ligand>
</feature>
<dbReference type="Pfam" id="PF00248">
    <property type="entry name" value="Aldo_ket_red"/>
    <property type="match status" value="1"/>
</dbReference>
<feature type="site" description="Lowers pKa of active site Tyr" evidence="6">
    <location>
        <position position="78"/>
    </location>
</feature>
<dbReference type="PANTHER" id="PTHR43827:SF3">
    <property type="entry name" value="NADP-DEPENDENT OXIDOREDUCTASE DOMAIN-CONTAINING PROTEIN"/>
    <property type="match status" value="1"/>
</dbReference>
<dbReference type="EMBL" id="BLAH01000091">
    <property type="protein sequence ID" value="GES38077.1"/>
    <property type="molecule type" value="Genomic_DNA"/>
</dbReference>
<dbReference type="InterPro" id="IPR018170">
    <property type="entry name" value="Aldo/ket_reductase_CS"/>
</dbReference>
<dbReference type="EMBL" id="CP106982">
    <property type="protein sequence ID" value="UYF94737.1"/>
    <property type="molecule type" value="Genomic_DNA"/>
</dbReference>